<dbReference type="Pfam" id="PF04136">
    <property type="entry name" value="COG3_N"/>
    <property type="match status" value="1"/>
</dbReference>
<dbReference type="EMBL" id="UYYG01001185">
    <property type="protein sequence ID" value="VDN59610.1"/>
    <property type="molecule type" value="Genomic_DNA"/>
</dbReference>
<dbReference type="InterPro" id="IPR048320">
    <property type="entry name" value="COG3_N"/>
</dbReference>
<dbReference type="InterPro" id="IPR016159">
    <property type="entry name" value="Cullin_repeat-like_dom_sf"/>
</dbReference>
<dbReference type="Gene3D" id="1.20.1280.170">
    <property type="entry name" value="Exocyst complex component Exo70"/>
    <property type="match status" value="1"/>
</dbReference>
<reference evidence="5" key="1">
    <citation type="submission" date="2017-02" db="UniProtKB">
        <authorList>
            <consortium name="WormBaseParasite"/>
        </authorList>
    </citation>
    <scope>IDENTIFICATION</scope>
</reference>
<feature type="domain" description="Conserved oligomeric Golgi complex subunit 3 N-terminal" evidence="1">
    <location>
        <begin position="5"/>
        <end position="115"/>
    </location>
</feature>
<accession>A0A0N4UG70</accession>
<dbReference type="Proteomes" id="UP000274756">
    <property type="component" value="Unassembled WGS sequence"/>
</dbReference>
<keyword evidence="4" id="KW-1185">Reference proteome</keyword>
<dbReference type="OrthoDB" id="1922221at2759"/>
<protein>
    <submittedName>
        <fullName evidence="5">Conserved oligomeric Golgi complex subunit 3</fullName>
    </submittedName>
</protein>
<dbReference type="AlphaFoldDB" id="A0A0N4UG70"/>
<dbReference type="WBParaSite" id="DME_0000647201-mRNA-1">
    <property type="protein sequence ID" value="DME_0000647201-mRNA-1"/>
    <property type="gene ID" value="DME_0000647201"/>
</dbReference>
<evidence type="ECO:0000313" key="2">
    <source>
        <dbReference type="EMBL" id="VDN59610.1"/>
    </source>
</evidence>
<organism evidence="3 5">
    <name type="scientific">Dracunculus medinensis</name>
    <name type="common">Guinea worm</name>
    <dbReference type="NCBI Taxonomy" id="318479"/>
    <lineage>
        <taxon>Eukaryota</taxon>
        <taxon>Metazoa</taxon>
        <taxon>Ecdysozoa</taxon>
        <taxon>Nematoda</taxon>
        <taxon>Chromadorea</taxon>
        <taxon>Rhabditida</taxon>
        <taxon>Spirurina</taxon>
        <taxon>Dracunculoidea</taxon>
        <taxon>Dracunculidae</taxon>
        <taxon>Dracunculus</taxon>
    </lineage>
</organism>
<evidence type="ECO:0000313" key="5">
    <source>
        <dbReference type="WBParaSite" id="DME_0000647201-mRNA-1"/>
    </source>
</evidence>
<reference evidence="2 4" key="2">
    <citation type="submission" date="2018-11" db="EMBL/GenBank/DDBJ databases">
        <authorList>
            <consortium name="Pathogen Informatics"/>
        </authorList>
    </citation>
    <scope>NUCLEOTIDE SEQUENCE [LARGE SCALE GENOMIC DNA]</scope>
</reference>
<evidence type="ECO:0000313" key="4">
    <source>
        <dbReference type="Proteomes" id="UP000274756"/>
    </source>
</evidence>
<dbReference type="STRING" id="318479.A0A0N4UG70"/>
<proteinExistence type="predicted"/>
<name>A0A0N4UG70_DRAME</name>
<gene>
    <name evidence="2" type="ORF">DME_LOCUS9583</name>
</gene>
<evidence type="ECO:0000259" key="1">
    <source>
        <dbReference type="Pfam" id="PF04136"/>
    </source>
</evidence>
<sequence length="178" mass="20784">EDEWLKSLQENLKKSETLRKEITVLLKSFEDRLEWLDQNVVPLYKTTAILQRKQTNIKKILKTVDAMQQFYGRAAELESSIREGNASVEREEYIERMEQLAEAISFFSAHPAYKNQLDNMKLTFESGCCVLEKEFRNVLSADSVVADAKTVVNCLDQDYGSFHFPLPQFILYYICYME</sequence>
<dbReference type="Proteomes" id="UP000038040">
    <property type="component" value="Unplaced"/>
</dbReference>
<dbReference type="SUPFAM" id="SSF74788">
    <property type="entry name" value="Cullin repeat-like"/>
    <property type="match status" value="1"/>
</dbReference>
<evidence type="ECO:0000313" key="3">
    <source>
        <dbReference type="Proteomes" id="UP000038040"/>
    </source>
</evidence>